<sequence>MAILKSAEVFMCRIGLILLSMWDVTLASGRAKPFPLFLQARSDFDNLRVTRTHPVPAPHQVAQLSRGLPVQLDATQEWDVDRYQQQHNFVWEYGSSLVDLVFSEQGNANDNNLRILDVGCGSGELTAQLAKRASHVTGLDSDPQMIQKASQQFPNLKFVCTDARDFDLGEASFDVIFSNAALHWVPPDDVDKAMACIGRALKPGGLLVVELGGKGNVQSVVAAVQQEIDVLSPWYFPSIADFTTRLERVAGIETTTACLFDRPTTLRNGREGLKNWLRMFGNAFWKDLPPEMDLEDVLARIENQVRSTLWDGESWIADYRRLRVMGRKL</sequence>
<dbReference type="AlphaFoldDB" id="A0A7S3LH51"/>
<dbReference type="SUPFAM" id="SSF53335">
    <property type="entry name" value="S-adenosyl-L-methionine-dependent methyltransferases"/>
    <property type="match status" value="1"/>
</dbReference>
<dbReference type="Pfam" id="PF13649">
    <property type="entry name" value="Methyltransf_25"/>
    <property type="match status" value="1"/>
</dbReference>
<name>A0A7S3LH51_9STRA</name>
<dbReference type="GO" id="GO:0008168">
    <property type="term" value="F:methyltransferase activity"/>
    <property type="evidence" value="ECO:0007669"/>
    <property type="project" value="UniProtKB-KW"/>
</dbReference>
<dbReference type="PANTHER" id="PTHR43861:SF1">
    <property type="entry name" value="TRANS-ACONITATE 2-METHYLTRANSFERASE"/>
    <property type="match status" value="1"/>
</dbReference>
<organism evidence="5">
    <name type="scientific">Amphora coffeiformis</name>
    <dbReference type="NCBI Taxonomy" id="265554"/>
    <lineage>
        <taxon>Eukaryota</taxon>
        <taxon>Sar</taxon>
        <taxon>Stramenopiles</taxon>
        <taxon>Ochrophyta</taxon>
        <taxon>Bacillariophyta</taxon>
        <taxon>Bacillariophyceae</taxon>
        <taxon>Bacillariophycidae</taxon>
        <taxon>Thalassiophysales</taxon>
        <taxon>Catenulaceae</taxon>
        <taxon>Amphora</taxon>
    </lineage>
</organism>
<dbReference type="EMBL" id="HBIM01021846">
    <property type="protein sequence ID" value="CAE0419419.1"/>
    <property type="molecule type" value="Transcribed_RNA"/>
</dbReference>
<dbReference type="InterPro" id="IPR029063">
    <property type="entry name" value="SAM-dependent_MTases_sf"/>
</dbReference>
<keyword evidence="1" id="KW-0489">Methyltransferase</keyword>
<dbReference type="PANTHER" id="PTHR43861">
    <property type="entry name" value="TRANS-ACONITATE 2-METHYLTRANSFERASE-RELATED"/>
    <property type="match status" value="1"/>
</dbReference>
<evidence type="ECO:0000256" key="1">
    <source>
        <dbReference type="ARBA" id="ARBA00022603"/>
    </source>
</evidence>
<protein>
    <recommendedName>
        <fullName evidence="4">Methyltransferase domain-containing protein</fullName>
    </recommendedName>
</protein>
<keyword evidence="3" id="KW-0732">Signal</keyword>
<dbReference type="GO" id="GO:0032259">
    <property type="term" value="P:methylation"/>
    <property type="evidence" value="ECO:0007669"/>
    <property type="project" value="UniProtKB-KW"/>
</dbReference>
<reference evidence="5" key="1">
    <citation type="submission" date="2021-01" db="EMBL/GenBank/DDBJ databases">
        <authorList>
            <person name="Corre E."/>
            <person name="Pelletier E."/>
            <person name="Niang G."/>
            <person name="Scheremetjew M."/>
            <person name="Finn R."/>
            <person name="Kale V."/>
            <person name="Holt S."/>
            <person name="Cochrane G."/>
            <person name="Meng A."/>
            <person name="Brown T."/>
            <person name="Cohen L."/>
        </authorList>
    </citation>
    <scope>NUCLEOTIDE SEQUENCE</scope>
    <source>
        <strain evidence="5">CCMP127</strain>
    </source>
</reference>
<feature type="domain" description="Methyltransferase" evidence="4">
    <location>
        <begin position="115"/>
        <end position="205"/>
    </location>
</feature>
<gene>
    <name evidence="5" type="ORF">ACOF00016_LOCUS16260</name>
</gene>
<evidence type="ECO:0000256" key="3">
    <source>
        <dbReference type="SAM" id="SignalP"/>
    </source>
</evidence>
<evidence type="ECO:0000259" key="4">
    <source>
        <dbReference type="Pfam" id="PF13649"/>
    </source>
</evidence>
<dbReference type="InterPro" id="IPR041698">
    <property type="entry name" value="Methyltransf_25"/>
</dbReference>
<feature type="chain" id="PRO_5031108750" description="Methyltransferase domain-containing protein" evidence="3">
    <location>
        <begin position="28"/>
        <end position="329"/>
    </location>
</feature>
<evidence type="ECO:0000256" key="2">
    <source>
        <dbReference type="ARBA" id="ARBA00022679"/>
    </source>
</evidence>
<dbReference type="CDD" id="cd02440">
    <property type="entry name" value="AdoMet_MTases"/>
    <property type="match status" value="1"/>
</dbReference>
<accession>A0A7S3LH51</accession>
<keyword evidence="2" id="KW-0808">Transferase</keyword>
<feature type="signal peptide" evidence="3">
    <location>
        <begin position="1"/>
        <end position="27"/>
    </location>
</feature>
<proteinExistence type="predicted"/>
<dbReference type="Gene3D" id="3.40.50.150">
    <property type="entry name" value="Vaccinia Virus protein VP39"/>
    <property type="match status" value="1"/>
</dbReference>
<evidence type="ECO:0000313" key="5">
    <source>
        <dbReference type="EMBL" id="CAE0419419.1"/>
    </source>
</evidence>